<keyword evidence="2" id="KW-1185">Reference proteome</keyword>
<organism evidence="1 2">
    <name type="scientific">Caenorhabditis japonica</name>
    <dbReference type="NCBI Taxonomy" id="281687"/>
    <lineage>
        <taxon>Eukaryota</taxon>
        <taxon>Metazoa</taxon>
        <taxon>Ecdysozoa</taxon>
        <taxon>Nematoda</taxon>
        <taxon>Chromadorea</taxon>
        <taxon>Rhabditida</taxon>
        <taxon>Rhabditina</taxon>
        <taxon>Rhabditomorpha</taxon>
        <taxon>Rhabditoidea</taxon>
        <taxon>Rhabditidae</taxon>
        <taxon>Peloderinae</taxon>
        <taxon>Caenorhabditis</taxon>
    </lineage>
</organism>
<dbReference type="EnsemblMetazoa" id="CJA06176.1">
    <property type="protein sequence ID" value="CJA06176.1"/>
    <property type="gene ID" value="WBGene00125380"/>
</dbReference>
<evidence type="ECO:0000313" key="1">
    <source>
        <dbReference type="EnsemblMetazoa" id="CJA06176.1"/>
    </source>
</evidence>
<dbReference type="Proteomes" id="UP000005237">
    <property type="component" value="Unassembled WGS sequence"/>
</dbReference>
<reference evidence="1" key="2">
    <citation type="submission" date="2022-06" db="UniProtKB">
        <authorList>
            <consortium name="EnsemblMetazoa"/>
        </authorList>
    </citation>
    <scope>IDENTIFICATION</scope>
    <source>
        <strain evidence="1">DF5081</strain>
    </source>
</reference>
<sequence>MHRSAMQLNLSIHRLEKRSAEDETVDEIKMYLDYRYICAPEVLHHIYRFLCQKNSDAIFRLFIHLFHTVAYQPGNEKTAA</sequence>
<dbReference type="AlphaFoldDB" id="A0A8R1DLI9"/>
<reference evidence="2" key="1">
    <citation type="submission" date="2010-08" db="EMBL/GenBank/DDBJ databases">
        <authorList>
            <consortium name="Caenorhabditis japonica Sequencing Consortium"/>
            <person name="Wilson R.K."/>
        </authorList>
    </citation>
    <scope>NUCLEOTIDE SEQUENCE [LARGE SCALE GENOMIC DNA]</scope>
    <source>
        <strain evidence="2">DF5081</strain>
    </source>
</reference>
<accession>A0A8R1DLI9</accession>
<protein>
    <submittedName>
        <fullName evidence="1">Uncharacterized protein</fullName>
    </submittedName>
</protein>
<name>A0A8R1DLI9_CAEJA</name>
<evidence type="ECO:0000313" key="2">
    <source>
        <dbReference type="Proteomes" id="UP000005237"/>
    </source>
</evidence>
<proteinExistence type="predicted"/>